<organism evidence="2">
    <name type="scientific">Enterococcus faecium</name>
    <name type="common">Streptococcus faecium</name>
    <dbReference type="NCBI Taxonomy" id="1352"/>
    <lineage>
        <taxon>Bacteria</taxon>
        <taxon>Bacillati</taxon>
        <taxon>Bacillota</taxon>
        <taxon>Bacilli</taxon>
        <taxon>Lactobacillales</taxon>
        <taxon>Enterococcaceae</taxon>
        <taxon>Enterococcus</taxon>
    </lineage>
</organism>
<protein>
    <submittedName>
        <fullName evidence="2">Thioredoxin</fullName>
    </submittedName>
</protein>
<dbReference type="RefSeq" id="WP_154731849.1">
    <property type="nucleotide sequence ID" value="NZ_JABBXO010000024.1"/>
</dbReference>
<proteinExistence type="predicted"/>
<dbReference type="Gene3D" id="3.40.30.10">
    <property type="entry name" value="Glutaredoxin"/>
    <property type="match status" value="1"/>
</dbReference>
<dbReference type="InterPro" id="IPR036249">
    <property type="entry name" value="Thioredoxin-like_sf"/>
</dbReference>
<accession>A0A6A8NKF6</accession>
<dbReference type="InterPro" id="IPR013766">
    <property type="entry name" value="Thioredoxin_domain"/>
</dbReference>
<sequence length="124" mass="14736">MNKKIFSICVLIFTVSIIFLADHSYIKYIESQNDPVYLDESNQEKIVFYRNDCRDCEKIMPYLIRHNFLYHDLTFVNMNNKENKRYIKEYGLTSVPTIISLKQRYVGTDISKIKTLVMSKGDDF</sequence>
<gene>
    <name evidence="2" type="ORF">GKZ95_12065</name>
</gene>
<dbReference type="EMBL" id="WLYP01000017">
    <property type="protein sequence ID" value="MTD36584.1"/>
    <property type="molecule type" value="Genomic_DNA"/>
</dbReference>
<comment type="caution">
    <text evidence="2">The sequence shown here is derived from an EMBL/GenBank/DDBJ whole genome shotgun (WGS) entry which is preliminary data.</text>
</comment>
<evidence type="ECO:0000259" key="1">
    <source>
        <dbReference type="Pfam" id="PF00085"/>
    </source>
</evidence>
<evidence type="ECO:0000313" key="2">
    <source>
        <dbReference type="EMBL" id="MTD36584.1"/>
    </source>
</evidence>
<name>A0A6A8NKF6_ENTFC</name>
<reference evidence="2" key="1">
    <citation type="submission" date="2019-10" db="EMBL/GenBank/DDBJ databases">
        <title>Identification of the same linezolid-resistant Tn6246::fexB-poxtA-carrying Enterococcus faecium strain colonizing a hospitalized patient and bovines in different continents.</title>
        <authorList>
            <person name="Tedim A.P."/>
            <person name="Freitas A.R."/>
            <person name="Novais C."/>
            <person name="Duarte B."/>
            <person name="Elghaieb H."/>
            <person name="Abbassi M.S."/>
            <person name="Peixe L."/>
        </authorList>
    </citation>
    <scope>NUCLEOTIDE SEQUENCE</scope>
    <source>
        <strain evidence="2">2FEZ</strain>
    </source>
</reference>
<dbReference type="SUPFAM" id="SSF52833">
    <property type="entry name" value="Thioredoxin-like"/>
    <property type="match status" value="1"/>
</dbReference>
<feature type="domain" description="Thioredoxin" evidence="1">
    <location>
        <begin position="45"/>
        <end position="103"/>
    </location>
</feature>
<dbReference type="Pfam" id="PF00085">
    <property type="entry name" value="Thioredoxin"/>
    <property type="match status" value="1"/>
</dbReference>
<dbReference type="AlphaFoldDB" id="A0A6A8NKF6"/>